<keyword evidence="2 3" id="KW-0067">ATP-binding</keyword>
<evidence type="ECO:0000256" key="2">
    <source>
        <dbReference type="ARBA" id="ARBA00022840"/>
    </source>
</evidence>
<evidence type="ECO:0000313" key="6">
    <source>
        <dbReference type="Proteomes" id="UP000177053"/>
    </source>
</evidence>
<keyword evidence="1 3" id="KW-0547">Nucleotide-binding</keyword>
<evidence type="ECO:0000313" key="5">
    <source>
        <dbReference type="EMBL" id="OGM11009.1"/>
    </source>
</evidence>
<proteinExistence type="predicted"/>
<reference evidence="5 6" key="1">
    <citation type="journal article" date="2016" name="Nat. Commun.">
        <title>Thousands of microbial genomes shed light on interconnected biogeochemical processes in an aquifer system.</title>
        <authorList>
            <person name="Anantharaman K."/>
            <person name="Brown C.T."/>
            <person name="Hug L.A."/>
            <person name="Sharon I."/>
            <person name="Castelle C.J."/>
            <person name="Probst A.J."/>
            <person name="Thomas B.C."/>
            <person name="Singh A."/>
            <person name="Wilkins M.J."/>
            <person name="Karaoz U."/>
            <person name="Brodie E.L."/>
            <person name="Williams K.H."/>
            <person name="Hubbard S.S."/>
            <person name="Banfield J.F."/>
        </authorList>
    </citation>
    <scope>NUCLEOTIDE SEQUENCE [LARGE SCALE GENOMIC DNA]</scope>
</reference>
<feature type="domain" description="ATP-cone" evidence="4">
    <location>
        <begin position="2"/>
        <end position="85"/>
    </location>
</feature>
<gene>
    <name evidence="5" type="ORF">A2Z22_04055</name>
</gene>
<organism evidence="5 6">
    <name type="scientific">Candidatus Woesebacteria bacterium RBG_16_34_12</name>
    <dbReference type="NCBI Taxonomy" id="1802480"/>
    <lineage>
        <taxon>Bacteria</taxon>
        <taxon>Candidatus Woeseibacteriota</taxon>
    </lineage>
</organism>
<dbReference type="Pfam" id="PF03477">
    <property type="entry name" value="ATP-cone"/>
    <property type="match status" value="1"/>
</dbReference>
<evidence type="ECO:0000256" key="3">
    <source>
        <dbReference type="PROSITE-ProRule" id="PRU00492"/>
    </source>
</evidence>
<dbReference type="InterPro" id="IPR005144">
    <property type="entry name" value="ATP-cone_dom"/>
</dbReference>
<accession>A0A1F7X8B0</accession>
<dbReference type="PROSITE" id="PS51161">
    <property type="entry name" value="ATP_CONE"/>
    <property type="match status" value="1"/>
</dbReference>
<sequence length="85" mass="9203">MYKVQKKDGAEEDFDRNKIISGVMGAGGSAEDAEKVATEVETWLPGVAVDNVVNSSDIRTKGLEVLKNVNPEVAAKFESYKKTAK</sequence>
<dbReference type="Proteomes" id="UP000177053">
    <property type="component" value="Unassembled WGS sequence"/>
</dbReference>
<name>A0A1F7X8B0_9BACT</name>
<evidence type="ECO:0000259" key="4">
    <source>
        <dbReference type="PROSITE" id="PS51161"/>
    </source>
</evidence>
<dbReference type="EMBL" id="MGFS01000027">
    <property type="protein sequence ID" value="OGM11009.1"/>
    <property type="molecule type" value="Genomic_DNA"/>
</dbReference>
<dbReference type="AlphaFoldDB" id="A0A1F7X8B0"/>
<dbReference type="GO" id="GO:0005524">
    <property type="term" value="F:ATP binding"/>
    <property type="evidence" value="ECO:0007669"/>
    <property type="project" value="UniProtKB-UniRule"/>
</dbReference>
<protein>
    <recommendedName>
        <fullName evidence="4">ATP-cone domain-containing protein</fullName>
    </recommendedName>
</protein>
<comment type="caution">
    <text evidence="5">The sequence shown here is derived from an EMBL/GenBank/DDBJ whole genome shotgun (WGS) entry which is preliminary data.</text>
</comment>
<evidence type="ECO:0000256" key="1">
    <source>
        <dbReference type="ARBA" id="ARBA00022741"/>
    </source>
</evidence>